<protein>
    <submittedName>
        <fullName evidence="1">Uncharacterized protein</fullName>
    </submittedName>
</protein>
<dbReference type="RefSeq" id="WP_164466862.1">
    <property type="nucleotide sequence ID" value="NZ_CADEPT010000004.1"/>
</dbReference>
<name>A0AB38TU92_BURGA</name>
<organism evidence="1 2">
    <name type="scientific">Burkholderia gladioli</name>
    <name type="common">Pseudomonas marginata</name>
    <name type="synonym">Phytomonas marginata</name>
    <dbReference type="NCBI Taxonomy" id="28095"/>
    <lineage>
        <taxon>Bacteria</taxon>
        <taxon>Pseudomonadati</taxon>
        <taxon>Pseudomonadota</taxon>
        <taxon>Betaproteobacteria</taxon>
        <taxon>Burkholderiales</taxon>
        <taxon>Burkholderiaceae</taxon>
        <taxon>Burkholderia</taxon>
    </lineage>
</organism>
<accession>A0AB38TU92</accession>
<evidence type="ECO:0000313" key="2">
    <source>
        <dbReference type="Proteomes" id="UP001059745"/>
    </source>
</evidence>
<proteinExistence type="predicted"/>
<dbReference type="AlphaFoldDB" id="A0AB38TU92"/>
<gene>
    <name evidence="1" type="ORF">NYZ96_07340</name>
</gene>
<sequence>MSDGDKKTIVLIASRLDNTKNANMKNAFQIMPRPVRLGSSDLAESAPVMGRGATETT</sequence>
<evidence type="ECO:0000313" key="1">
    <source>
        <dbReference type="EMBL" id="UWX71555.1"/>
    </source>
</evidence>
<dbReference type="EMBL" id="CP104214">
    <property type="protein sequence ID" value="UWX71555.1"/>
    <property type="molecule type" value="Genomic_DNA"/>
</dbReference>
<dbReference type="Proteomes" id="UP001059745">
    <property type="component" value="Chromosome 1"/>
</dbReference>
<reference evidence="1" key="1">
    <citation type="submission" date="2022-09" db="EMBL/GenBank/DDBJ databases">
        <title>Genomic of Burkholderia gladioli.</title>
        <authorList>
            <person name="Wu H."/>
        </authorList>
    </citation>
    <scope>NUCLEOTIDE SEQUENCE</scope>
    <source>
        <strain evidence="1">ZN-S4</strain>
    </source>
</reference>